<comment type="caution">
    <text evidence="11">The sequence shown here is derived from an EMBL/GenBank/DDBJ whole genome shotgun (WGS) entry which is preliminary data.</text>
</comment>
<keyword evidence="3" id="KW-0732">Signal</keyword>
<dbReference type="Pfam" id="PF07502">
    <property type="entry name" value="MANEC"/>
    <property type="match status" value="1"/>
</dbReference>
<evidence type="ECO:0000256" key="1">
    <source>
        <dbReference type="ARBA" id="ARBA00004479"/>
    </source>
</evidence>
<dbReference type="CDD" id="cd00112">
    <property type="entry name" value="LDLa"/>
    <property type="match status" value="1"/>
</dbReference>
<dbReference type="SMART" id="SM00765">
    <property type="entry name" value="MANEC"/>
    <property type="match status" value="1"/>
</dbReference>
<dbReference type="InterPro" id="IPR023415">
    <property type="entry name" value="LDLR_class-A_CS"/>
</dbReference>
<evidence type="ECO:0000256" key="6">
    <source>
        <dbReference type="ARBA" id="ARBA00023157"/>
    </source>
</evidence>
<dbReference type="Pfam" id="PF00057">
    <property type="entry name" value="Ldl_recept_a"/>
    <property type="match status" value="1"/>
</dbReference>
<dbReference type="PANTHER" id="PTHR46876">
    <property type="entry name" value="LOW-DENSITY LIPOPROTEIN RECEPTOR-RELATED PROTEIN 11"/>
    <property type="match status" value="1"/>
</dbReference>
<evidence type="ECO:0000256" key="2">
    <source>
        <dbReference type="ARBA" id="ARBA00022692"/>
    </source>
</evidence>
<keyword evidence="7" id="KW-0325">Glycoprotein</keyword>
<dbReference type="InterPro" id="IPR013980">
    <property type="entry name" value="MANSC_dom"/>
</dbReference>
<evidence type="ECO:0000313" key="12">
    <source>
        <dbReference type="Proteomes" id="UP000616769"/>
    </source>
</evidence>
<dbReference type="SUPFAM" id="SSF57424">
    <property type="entry name" value="LDL receptor-like module"/>
    <property type="match status" value="1"/>
</dbReference>
<reference evidence="11 12" key="1">
    <citation type="journal article" date="2015" name="Parasit. Vectors">
        <title>Draft genome of the scabies mite.</title>
        <authorList>
            <person name="Rider S.D.Jr."/>
            <person name="Morgan M.S."/>
            <person name="Arlian L.G."/>
        </authorList>
    </citation>
    <scope>NUCLEOTIDE SEQUENCE [LARGE SCALE GENOMIC DNA]</scope>
    <source>
        <strain evidence="11">Arlian Lab</strain>
    </source>
</reference>
<gene>
    <name evidence="11" type="ORF">QR98_0047420</name>
</gene>
<evidence type="ECO:0000256" key="8">
    <source>
        <dbReference type="PROSITE-ProRule" id="PRU00124"/>
    </source>
</evidence>
<proteinExistence type="predicted"/>
<dbReference type="Gene3D" id="4.10.400.10">
    <property type="entry name" value="Low-density Lipoprotein Receptor"/>
    <property type="match status" value="1"/>
</dbReference>
<keyword evidence="4 10" id="KW-1133">Transmembrane helix</keyword>
<dbReference type="PANTHER" id="PTHR46876:SF1">
    <property type="entry name" value="LOW-DENSITY LIPOPROTEIN RECEPTOR-RELATED PROTEIN 11"/>
    <property type="match status" value="1"/>
</dbReference>
<accession>A0A132A5M8</accession>
<comment type="subcellular location">
    <subcellularLocation>
        <location evidence="1">Membrane</location>
        <topology evidence="1">Single-pass type I membrane protein</topology>
    </subcellularLocation>
</comment>
<protein>
    <submittedName>
        <fullName evidence="11">MANEC and LDL receptor domain containing protein</fullName>
    </submittedName>
</protein>
<dbReference type="InterPro" id="IPR002172">
    <property type="entry name" value="LDrepeatLR_classA_rpt"/>
</dbReference>
<dbReference type="EMBL" id="JXLN01010744">
    <property type="protein sequence ID" value="KPM06268.1"/>
    <property type="molecule type" value="Genomic_DNA"/>
</dbReference>
<sequence>MGAKYLNETELYSNEKCIEWCWNTSNCNLAVYEEKTRGSCYLFDCGSLQDFRCHFTPHNFYTSSVLKMNRNSFLLNEWKSQTKQENELVNLKESSQSQQYSASSTITSADGSDLSQISKSLGILSANPKNQTEISKCRHYQFECRNNSECIAIYNVCDGIVQCSDGSDESPDLECHKSRLISNIKTGERSSSSSSSLLDNSSVGKSPSVDEKNLKTNSIQRNFHYGSSPFSSALIGSNNNQNYPLKYRSEINKLASKSFPSYQSNNPFDVNYNYPKTANDKFADEDSKALDHQSLSSMSDYSSSGLMTQPNNYNRFQINTLPLVEKPLSILGNEQSLSSSSSSDSIFGAALKQSAYWPMFQSSGPENSHQLMNSWSMPISNNDDQTPGLSSNDIHLKFYHPSRSFQQSPQQQSLLSSLKPSPSFSAIDSVPNLPIHGGDVHHESLSSRNVSNSKIFSMESVRDIENNPIINNRDDKNINADQNNNNNNYNNSSDVKNVKNGKKISPQYSHIIYNEKISLQTPSLVAISYMHDNVAQSGNGRETNSAVIALTLGLLITSLLIAIVVYRMKSLKKRIARRGRSLVHDVDYLINGMYL</sequence>
<keyword evidence="2 10" id="KW-0812">Transmembrane</keyword>
<evidence type="ECO:0000256" key="7">
    <source>
        <dbReference type="ARBA" id="ARBA00023180"/>
    </source>
</evidence>
<dbReference type="SMART" id="SM00192">
    <property type="entry name" value="LDLa"/>
    <property type="match status" value="1"/>
</dbReference>
<feature type="transmembrane region" description="Helical" evidence="10">
    <location>
        <begin position="546"/>
        <end position="568"/>
    </location>
</feature>
<dbReference type="OrthoDB" id="10037294at2759"/>
<feature type="compositionally biased region" description="Low complexity" evidence="9">
    <location>
        <begin position="479"/>
        <end position="495"/>
    </location>
</feature>
<evidence type="ECO:0000256" key="9">
    <source>
        <dbReference type="SAM" id="MobiDB-lite"/>
    </source>
</evidence>
<evidence type="ECO:0000256" key="10">
    <source>
        <dbReference type="SAM" id="Phobius"/>
    </source>
</evidence>
<dbReference type="VEuPathDB" id="VectorBase:SSCA008704"/>
<dbReference type="InterPro" id="IPR036055">
    <property type="entry name" value="LDL_receptor-like_sf"/>
</dbReference>
<feature type="region of interest" description="Disordered" evidence="9">
    <location>
        <begin position="186"/>
        <end position="212"/>
    </location>
</feature>
<dbReference type="PROSITE" id="PS01209">
    <property type="entry name" value="LDLRA_1"/>
    <property type="match status" value="1"/>
</dbReference>
<dbReference type="InterPro" id="IPR011106">
    <property type="entry name" value="MANSC_N"/>
</dbReference>
<keyword evidence="5 10" id="KW-0472">Membrane</keyword>
<keyword evidence="6" id="KW-1015">Disulfide bond</keyword>
<evidence type="ECO:0000256" key="4">
    <source>
        <dbReference type="ARBA" id="ARBA00022989"/>
    </source>
</evidence>
<feature type="compositionally biased region" description="Low complexity" evidence="9">
    <location>
        <begin position="190"/>
        <end position="202"/>
    </location>
</feature>
<feature type="region of interest" description="Disordered" evidence="9">
    <location>
        <begin position="468"/>
        <end position="500"/>
    </location>
</feature>
<keyword evidence="11" id="KW-0675">Receptor</keyword>
<dbReference type="GO" id="GO:0016020">
    <property type="term" value="C:membrane"/>
    <property type="evidence" value="ECO:0007669"/>
    <property type="project" value="UniProtKB-SubCell"/>
</dbReference>
<comment type="caution">
    <text evidence="8">Lacks conserved residue(s) required for the propagation of feature annotation.</text>
</comment>
<name>A0A132A5M8_SARSC</name>
<evidence type="ECO:0000256" key="3">
    <source>
        <dbReference type="ARBA" id="ARBA00022729"/>
    </source>
</evidence>
<evidence type="ECO:0000256" key="5">
    <source>
        <dbReference type="ARBA" id="ARBA00023136"/>
    </source>
</evidence>
<dbReference type="Proteomes" id="UP000616769">
    <property type="component" value="Unassembled WGS sequence"/>
</dbReference>
<dbReference type="PROSITE" id="PS50068">
    <property type="entry name" value="LDLRA_2"/>
    <property type="match status" value="1"/>
</dbReference>
<dbReference type="AlphaFoldDB" id="A0A132A5M8"/>
<evidence type="ECO:0000313" key="11">
    <source>
        <dbReference type="EMBL" id="KPM06268.1"/>
    </source>
</evidence>
<dbReference type="PROSITE" id="PS50986">
    <property type="entry name" value="MANSC"/>
    <property type="match status" value="1"/>
</dbReference>
<organism evidence="11 12">
    <name type="scientific">Sarcoptes scabiei</name>
    <name type="common">Itch mite</name>
    <name type="synonym">Acarus scabiei</name>
    <dbReference type="NCBI Taxonomy" id="52283"/>
    <lineage>
        <taxon>Eukaryota</taxon>
        <taxon>Metazoa</taxon>
        <taxon>Ecdysozoa</taxon>
        <taxon>Arthropoda</taxon>
        <taxon>Chelicerata</taxon>
        <taxon>Arachnida</taxon>
        <taxon>Acari</taxon>
        <taxon>Acariformes</taxon>
        <taxon>Sarcoptiformes</taxon>
        <taxon>Astigmata</taxon>
        <taxon>Psoroptidia</taxon>
        <taxon>Sarcoptoidea</taxon>
        <taxon>Sarcoptidae</taxon>
        <taxon>Sarcoptinae</taxon>
        <taxon>Sarcoptes</taxon>
    </lineage>
</organism>